<evidence type="ECO:0000313" key="8">
    <source>
        <dbReference type="Proteomes" id="UP001519307"/>
    </source>
</evidence>
<dbReference type="InterPro" id="IPR006282">
    <property type="entry name" value="Thi_PPkinase"/>
</dbReference>
<dbReference type="PANTHER" id="PTHR41299:SF1">
    <property type="entry name" value="THIAMINE PYROPHOSPHOKINASE"/>
    <property type="match status" value="1"/>
</dbReference>
<dbReference type="RefSeq" id="WP_209700562.1">
    <property type="nucleotide sequence ID" value="NZ_JAGGLM010000001.1"/>
</dbReference>
<keyword evidence="3" id="KW-0418">Kinase</keyword>
<dbReference type="Proteomes" id="UP001519307">
    <property type="component" value="Unassembled WGS sequence"/>
</dbReference>
<proteinExistence type="predicted"/>
<evidence type="ECO:0000256" key="1">
    <source>
        <dbReference type="ARBA" id="ARBA00022679"/>
    </source>
</evidence>
<organism evidence="7 8">
    <name type="scientific">Clostridium algifaecis</name>
    <dbReference type="NCBI Taxonomy" id="1472040"/>
    <lineage>
        <taxon>Bacteria</taxon>
        <taxon>Bacillati</taxon>
        <taxon>Bacillota</taxon>
        <taxon>Clostridia</taxon>
        <taxon>Eubacteriales</taxon>
        <taxon>Clostridiaceae</taxon>
        <taxon>Clostridium</taxon>
    </lineage>
</organism>
<dbReference type="Pfam" id="PF04265">
    <property type="entry name" value="TPK_B1_binding"/>
    <property type="match status" value="1"/>
</dbReference>
<dbReference type="InterPro" id="IPR007371">
    <property type="entry name" value="TPK_catalytic"/>
</dbReference>
<dbReference type="CDD" id="cd07995">
    <property type="entry name" value="TPK"/>
    <property type="match status" value="1"/>
</dbReference>
<dbReference type="InterPro" id="IPR053149">
    <property type="entry name" value="TPK"/>
</dbReference>
<evidence type="ECO:0000256" key="4">
    <source>
        <dbReference type="ARBA" id="ARBA00022840"/>
    </source>
</evidence>
<dbReference type="SMART" id="SM00983">
    <property type="entry name" value="TPK_B1_binding"/>
    <property type="match status" value="1"/>
</dbReference>
<dbReference type="InterPro" id="IPR007373">
    <property type="entry name" value="Thiamin_PyroPKinase_B1-bd"/>
</dbReference>
<evidence type="ECO:0000256" key="3">
    <source>
        <dbReference type="ARBA" id="ARBA00022777"/>
    </source>
</evidence>
<dbReference type="EMBL" id="JAGGLM010000001">
    <property type="protein sequence ID" value="MBP2031613.1"/>
    <property type="molecule type" value="Genomic_DNA"/>
</dbReference>
<reference evidence="7 8" key="1">
    <citation type="submission" date="2021-03" db="EMBL/GenBank/DDBJ databases">
        <title>Genomic Encyclopedia of Type Strains, Phase IV (KMG-IV): sequencing the most valuable type-strain genomes for metagenomic binning, comparative biology and taxonomic classification.</title>
        <authorList>
            <person name="Goeker M."/>
        </authorList>
    </citation>
    <scope>NUCLEOTIDE SEQUENCE [LARGE SCALE GENOMIC DNA]</scope>
    <source>
        <strain evidence="7 8">DSM 28783</strain>
    </source>
</reference>
<evidence type="ECO:0000313" key="7">
    <source>
        <dbReference type="EMBL" id="MBP2031613.1"/>
    </source>
</evidence>
<dbReference type="GO" id="GO:0004788">
    <property type="term" value="F:thiamine diphosphokinase activity"/>
    <property type="evidence" value="ECO:0007669"/>
    <property type="project" value="UniProtKB-EC"/>
</dbReference>
<keyword evidence="2" id="KW-0547">Nucleotide-binding</keyword>
<comment type="caution">
    <text evidence="7">The sequence shown here is derived from an EMBL/GenBank/DDBJ whole genome shotgun (WGS) entry which is preliminary data.</text>
</comment>
<keyword evidence="1 7" id="KW-0808">Transferase</keyword>
<evidence type="ECO:0000259" key="6">
    <source>
        <dbReference type="SMART" id="SM00983"/>
    </source>
</evidence>
<dbReference type="NCBIfam" id="TIGR01378">
    <property type="entry name" value="thi_PPkinase"/>
    <property type="match status" value="1"/>
</dbReference>
<dbReference type="Pfam" id="PF04263">
    <property type="entry name" value="TPK_catalytic"/>
    <property type="match status" value="1"/>
</dbReference>
<dbReference type="EC" id="2.7.6.2" evidence="5"/>
<dbReference type="InterPro" id="IPR036759">
    <property type="entry name" value="TPK_catalytic_sf"/>
</dbReference>
<dbReference type="Gene3D" id="3.40.50.10240">
    <property type="entry name" value="Thiamin pyrophosphokinase, catalytic domain"/>
    <property type="match status" value="1"/>
</dbReference>
<dbReference type="PANTHER" id="PTHR41299">
    <property type="entry name" value="THIAMINE PYROPHOSPHOKINASE"/>
    <property type="match status" value="1"/>
</dbReference>
<protein>
    <recommendedName>
        <fullName evidence="5">Thiamine diphosphokinase</fullName>
        <ecNumber evidence="5">2.7.6.2</ecNumber>
    </recommendedName>
</protein>
<evidence type="ECO:0000256" key="5">
    <source>
        <dbReference type="NCBIfam" id="TIGR01378"/>
    </source>
</evidence>
<dbReference type="SUPFAM" id="SSF63999">
    <property type="entry name" value="Thiamin pyrophosphokinase, catalytic domain"/>
    <property type="match status" value="1"/>
</dbReference>
<name>A0ABS4KNJ5_9CLOT</name>
<gene>
    <name evidence="7" type="ORF">J2Z42_000278</name>
</gene>
<keyword evidence="4" id="KW-0067">ATP-binding</keyword>
<accession>A0ABS4KNJ5</accession>
<sequence length="211" mass="23475">MKAVIVSGGAAPSDNLLKEELKSSQILICADSGGNCLYKNKIVPEYLLGDFDSIDAKSLDFFRNTDCKIEKYPVNKNFTDTEIAFNKAVELKADEIVFLGSTGNRIDHLFGNIGMLKKCLNRNIKGYIKDDNNSIEIINKSTTIDGHKGETFSLYAYCDSVKGLSIIGAKYKLDEYDLILGDSRTVSNEFLDNEVNIVFKSGIVLLFRSRD</sequence>
<keyword evidence="8" id="KW-1185">Reference proteome</keyword>
<feature type="domain" description="Thiamin pyrophosphokinase thiamin-binding" evidence="6">
    <location>
        <begin position="146"/>
        <end position="205"/>
    </location>
</feature>
<evidence type="ECO:0000256" key="2">
    <source>
        <dbReference type="ARBA" id="ARBA00022741"/>
    </source>
</evidence>